<evidence type="ECO:0000256" key="2">
    <source>
        <dbReference type="ARBA" id="ARBA00023012"/>
    </source>
</evidence>
<evidence type="ECO:0000313" key="8">
    <source>
        <dbReference type="EMBL" id="VAX18885.1"/>
    </source>
</evidence>
<feature type="region of interest" description="Disordered" evidence="6">
    <location>
        <begin position="165"/>
        <end position="229"/>
    </location>
</feature>
<keyword evidence="3" id="KW-0805">Transcription regulation</keyword>
<dbReference type="SUPFAM" id="SSF52172">
    <property type="entry name" value="CheY-like"/>
    <property type="match status" value="1"/>
</dbReference>
<dbReference type="GO" id="GO:0006355">
    <property type="term" value="P:regulation of DNA-templated transcription"/>
    <property type="evidence" value="ECO:0007669"/>
    <property type="project" value="TreeGrafter"/>
</dbReference>
<dbReference type="Pfam" id="PF00072">
    <property type="entry name" value="Response_reg"/>
    <property type="match status" value="1"/>
</dbReference>
<keyword evidence="2" id="KW-0902">Two-component regulatory system</keyword>
<accession>A0A3B1CJB9</accession>
<evidence type="ECO:0000256" key="5">
    <source>
        <dbReference type="ARBA" id="ARBA00023163"/>
    </source>
</evidence>
<dbReference type="EMBL" id="UOGA01000140">
    <property type="protein sequence ID" value="VAX18885.1"/>
    <property type="molecule type" value="Genomic_DNA"/>
</dbReference>
<name>A0A3B1CJB9_9ZZZZ</name>
<evidence type="ECO:0000256" key="4">
    <source>
        <dbReference type="ARBA" id="ARBA00023125"/>
    </source>
</evidence>
<dbReference type="Gene3D" id="3.40.50.2300">
    <property type="match status" value="1"/>
</dbReference>
<keyword evidence="4" id="KW-0238">DNA-binding</keyword>
<dbReference type="InterPro" id="IPR039420">
    <property type="entry name" value="WalR-like"/>
</dbReference>
<reference evidence="8" key="1">
    <citation type="submission" date="2018-06" db="EMBL/GenBank/DDBJ databases">
        <authorList>
            <person name="Zhirakovskaya E."/>
        </authorList>
    </citation>
    <scope>NUCLEOTIDE SEQUENCE</scope>
</reference>
<proteinExistence type="predicted"/>
<organism evidence="8">
    <name type="scientific">hydrothermal vent metagenome</name>
    <dbReference type="NCBI Taxonomy" id="652676"/>
    <lineage>
        <taxon>unclassified sequences</taxon>
        <taxon>metagenomes</taxon>
        <taxon>ecological metagenomes</taxon>
    </lineage>
</organism>
<dbReference type="AlphaFoldDB" id="A0A3B1CJB9"/>
<keyword evidence="5" id="KW-0804">Transcription</keyword>
<evidence type="ECO:0000256" key="3">
    <source>
        <dbReference type="ARBA" id="ARBA00023015"/>
    </source>
</evidence>
<dbReference type="PROSITE" id="PS50110">
    <property type="entry name" value="RESPONSE_REGULATORY"/>
    <property type="match status" value="1"/>
</dbReference>
<dbReference type="PANTHER" id="PTHR48111">
    <property type="entry name" value="REGULATOR OF RPOS"/>
    <property type="match status" value="1"/>
</dbReference>
<gene>
    <name evidence="8" type="ORF">MNBD_NITROSPINAE04-2650</name>
</gene>
<dbReference type="GO" id="GO:0032993">
    <property type="term" value="C:protein-DNA complex"/>
    <property type="evidence" value="ECO:0007669"/>
    <property type="project" value="TreeGrafter"/>
</dbReference>
<feature type="compositionally biased region" description="Basic residues" evidence="6">
    <location>
        <begin position="209"/>
        <end position="220"/>
    </location>
</feature>
<protein>
    <recommendedName>
        <fullName evidence="7">Response regulatory domain-containing protein</fullName>
    </recommendedName>
</protein>
<evidence type="ECO:0000259" key="7">
    <source>
        <dbReference type="PROSITE" id="PS50110"/>
    </source>
</evidence>
<dbReference type="InterPro" id="IPR011006">
    <property type="entry name" value="CheY-like_superfamily"/>
</dbReference>
<dbReference type="GO" id="GO:0000976">
    <property type="term" value="F:transcription cis-regulatory region binding"/>
    <property type="evidence" value="ECO:0007669"/>
    <property type="project" value="TreeGrafter"/>
</dbReference>
<sequence>MAVNKSRAQMKILIIDGHETSRHVIAILLHKLGFKNILEAKAKAEAEKIVEEHTRKKEGMDALVRGSGRPATVCDLDLIILDKDVPPDSGVIYLSQLRHQFDAGSLPILFTAMKDGADQFSLASSAGANDTLVKPFTHEKLLAKIEPLLGGGKAPVIQSFSFGGGGGAGGAGAKKERPKPGQTKFGTPSSMSPEKPAPQSDDKPSVSAPKKRKEKPKLKAKAGGASFQRRDAKKVFTEDDPVTATLKDGKIDAHYHVDVDVIGGGENCFWATKDDGQDMVKLYYLTAKGKSTGMLAKEVGLDEFMHTFYLCEEYGCGILDRL</sequence>
<dbReference type="InterPro" id="IPR001789">
    <property type="entry name" value="Sig_transdc_resp-reg_receiver"/>
</dbReference>
<keyword evidence="1" id="KW-0597">Phosphoprotein</keyword>
<evidence type="ECO:0000256" key="6">
    <source>
        <dbReference type="SAM" id="MobiDB-lite"/>
    </source>
</evidence>
<dbReference type="SMART" id="SM00448">
    <property type="entry name" value="REC"/>
    <property type="match status" value="1"/>
</dbReference>
<dbReference type="PANTHER" id="PTHR48111:SF1">
    <property type="entry name" value="TWO-COMPONENT RESPONSE REGULATOR ORR33"/>
    <property type="match status" value="1"/>
</dbReference>
<feature type="domain" description="Response regulatory" evidence="7">
    <location>
        <begin position="11"/>
        <end position="149"/>
    </location>
</feature>
<dbReference type="GO" id="GO:0000156">
    <property type="term" value="F:phosphorelay response regulator activity"/>
    <property type="evidence" value="ECO:0007669"/>
    <property type="project" value="TreeGrafter"/>
</dbReference>
<evidence type="ECO:0000256" key="1">
    <source>
        <dbReference type="ARBA" id="ARBA00022553"/>
    </source>
</evidence>
<dbReference type="GO" id="GO:0005829">
    <property type="term" value="C:cytosol"/>
    <property type="evidence" value="ECO:0007669"/>
    <property type="project" value="TreeGrafter"/>
</dbReference>